<evidence type="ECO:0000256" key="3">
    <source>
        <dbReference type="ARBA" id="ARBA00022801"/>
    </source>
</evidence>
<accession>A0ABU9BNI0</accession>
<feature type="signal peptide" evidence="5">
    <location>
        <begin position="1"/>
        <end position="25"/>
    </location>
</feature>
<dbReference type="Pfam" id="PF00884">
    <property type="entry name" value="Sulfatase"/>
    <property type="match status" value="1"/>
</dbReference>
<sequence length="504" mass="55251">MAKSLGRGLRLGLGIALTWAGSTFAAQPPNIVFILADDLDAAAASKMEQVKALITDPGASFQKHYVNVSLCCPSRVSTLRGQFAHNTTIYGNNAPNGGFEGTYNKGIESSTVVTWLQDAGYRTAMVGKYLNGYPNTAPSDTYIPPGWTEWYSPNGGSPYSQFDYQLNENGTSVSYGHADADYLTDVISDKAVDFIRRSVTDHPTQPFFAYVATYAPHLPATPAPRHADALPGLQAPRTNSFNEADVSDKPAWVRDAPLLTDGQVALIDEQYRKRRQSLLAVDELVKRVIDTLTELGQLENTYVFFTSDNGYHQGQHRLESGKMTAYEEDLLIPLSVRGPGVKPTATITALTANVDYAPTFVEIASAMQPDWVDGRSLVPLFKGSTVGPWRQALMISHGEVDKGTARALRYAGLLEPDDPFDKSAQATIIPMFKGLRTADDFTYVAYLNGEYELYENTKDLRQLRNRYEGASERQRAKMASWLEAIDGTGGAALRAAEERPPKGH</sequence>
<dbReference type="PROSITE" id="PS00149">
    <property type="entry name" value="SULFATASE_2"/>
    <property type="match status" value="1"/>
</dbReference>
<dbReference type="InterPro" id="IPR017850">
    <property type="entry name" value="Alkaline_phosphatase_core_sf"/>
</dbReference>
<comment type="caution">
    <text evidence="7">The sequence shown here is derived from an EMBL/GenBank/DDBJ whole genome shotgun (WGS) entry which is preliminary data.</text>
</comment>
<feature type="chain" id="PRO_5046552783" evidence="5">
    <location>
        <begin position="26"/>
        <end position="504"/>
    </location>
</feature>
<proteinExistence type="inferred from homology"/>
<dbReference type="SUPFAM" id="SSF53649">
    <property type="entry name" value="Alkaline phosphatase-like"/>
    <property type="match status" value="1"/>
</dbReference>
<dbReference type="InterPro" id="IPR024607">
    <property type="entry name" value="Sulfatase_CS"/>
</dbReference>
<keyword evidence="2 5" id="KW-0732">Signal</keyword>
<gene>
    <name evidence="7" type="ORF">AACH06_11360</name>
</gene>
<evidence type="ECO:0000259" key="6">
    <source>
        <dbReference type="Pfam" id="PF00884"/>
    </source>
</evidence>
<evidence type="ECO:0000256" key="5">
    <source>
        <dbReference type="SAM" id="SignalP"/>
    </source>
</evidence>
<dbReference type="CDD" id="cd16147">
    <property type="entry name" value="G6S"/>
    <property type="match status" value="1"/>
</dbReference>
<dbReference type="EMBL" id="JBBUTG010000005">
    <property type="protein sequence ID" value="MEK8031416.1"/>
    <property type="molecule type" value="Genomic_DNA"/>
</dbReference>
<comment type="similarity">
    <text evidence="1">Belongs to the sulfatase family.</text>
</comment>
<dbReference type="PANTHER" id="PTHR43108:SF8">
    <property type="entry name" value="SD21168P"/>
    <property type="match status" value="1"/>
</dbReference>
<evidence type="ECO:0000256" key="4">
    <source>
        <dbReference type="ARBA" id="ARBA00023180"/>
    </source>
</evidence>
<dbReference type="Proteomes" id="UP001371218">
    <property type="component" value="Unassembled WGS sequence"/>
</dbReference>
<evidence type="ECO:0000313" key="7">
    <source>
        <dbReference type="EMBL" id="MEK8031416.1"/>
    </source>
</evidence>
<evidence type="ECO:0000256" key="1">
    <source>
        <dbReference type="ARBA" id="ARBA00008779"/>
    </source>
</evidence>
<organism evidence="7 8">
    <name type="scientific">Ideonella lacteola</name>
    <dbReference type="NCBI Taxonomy" id="2984193"/>
    <lineage>
        <taxon>Bacteria</taxon>
        <taxon>Pseudomonadati</taxon>
        <taxon>Pseudomonadota</taxon>
        <taxon>Betaproteobacteria</taxon>
        <taxon>Burkholderiales</taxon>
        <taxon>Sphaerotilaceae</taxon>
        <taxon>Ideonella</taxon>
    </lineage>
</organism>
<evidence type="ECO:0000313" key="8">
    <source>
        <dbReference type="Proteomes" id="UP001371218"/>
    </source>
</evidence>
<dbReference type="PIRSF" id="PIRSF036666">
    <property type="entry name" value="G6S"/>
    <property type="match status" value="1"/>
</dbReference>
<evidence type="ECO:0000256" key="2">
    <source>
        <dbReference type="ARBA" id="ARBA00022729"/>
    </source>
</evidence>
<dbReference type="InterPro" id="IPR000917">
    <property type="entry name" value="Sulfatase_N"/>
</dbReference>
<dbReference type="RefSeq" id="WP_341425792.1">
    <property type="nucleotide sequence ID" value="NZ_JBBUTG010000005.1"/>
</dbReference>
<keyword evidence="3" id="KW-0378">Hydrolase</keyword>
<dbReference type="Gene3D" id="3.40.720.10">
    <property type="entry name" value="Alkaline Phosphatase, subunit A"/>
    <property type="match status" value="1"/>
</dbReference>
<name>A0ABU9BNI0_9BURK</name>
<protein>
    <submittedName>
        <fullName evidence="7">Sulfatase</fullName>
    </submittedName>
</protein>
<feature type="domain" description="Sulfatase N-terminal" evidence="6">
    <location>
        <begin position="29"/>
        <end position="364"/>
    </location>
</feature>
<reference evidence="7 8" key="1">
    <citation type="submission" date="2024-04" db="EMBL/GenBank/DDBJ databases">
        <title>Novel species of the genus Ideonella isolated from streams.</title>
        <authorList>
            <person name="Lu H."/>
        </authorList>
    </citation>
    <scope>NUCLEOTIDE SEQUENCE [LARGE SCALE GENOMIC DNA]</scope>
    <source>
        <strain evidence="7 8">DXS29W</strain>
    </source>
</reference>
<keyword evidence="4" id="KW-0325">Glycoprotein</keyword>
<keyword evidence="8" id="KW-1185">Reference proteome</keyword>
<dbReference type="InterPro" id="IPR012251">
    <property type="entry name" value="GlcNAc_6-SO4ase"/>
</dbReference>
<dbReference type="PANTHER" id="PTHR43108">
    <property type="entry name" value="N-ACETYLGLUCOSAMINE-6-SULFATASE FAMILY MEMBER"/>
    <property type="match status" value="1"/>
</dbReference>